<dbReference type="InterPro" id="IPR000569">
    <property type="entry name" value="HECT_dom"/>
</dbReference>
<keyword evidence="4" id="KW-1185">Reference proteome</keyword>
<dbReference type="OrthoDB" id="423283at2759"/>
<proteinExistence type="predicted"/>
<evidence type="ECO:0000313" key="3">
    <source>
        <dbReference type="EMBL" id="KZV82987.1"/>
    </source>
</evidence>
<sequence length="275" mass="31339">MAGNARNNNFNRFEYSAHDNYTHTPAFSPAMRGEASAASSFTSEPGRLPVAQQQVQYHQFQYNLPADTSCSLGASHRPSWRRKLIYFASLGAGRSYGTAAYETHTPRLLVGHEGRRFRRKLIYFASLGAGRAAAGPSGATISLAMRTWTPGAERPQEASHDHRGRRGRRRLGWSRKSVLLLALPRNVQPLLLRLPVSMWMVSQERFFSVLSHEMFNPFYYVFEYFAHDNYSMYHSASRAIRTSGRLAFERAIYPPSPTNALQRRPTLRHPRAREF</sequence>
<evidence type="ECO:0000259" key="2">
    <source>
        <dbReference type="PROSITE" id="PS50237"/>
    </source>
</evidence>
<gene>
    <name evidence="3" type="ORF">EXIGLDRAFT_778011</name>
</gene>
<evidence type="ECO:0000256" key="1">
    <source>
        <dbReference type="PROSITE-ProRule" id="PRU00104"/>
    </source>
</evidence>
<reference evidence="3 4" key="1">
    <citation type="journal article" date="2016" name="Mol. Biol. Evol.">
        <title>Comparative Genomics of Early-Diverging Mushroom-Forming Fungi Provides Insights into the Origins of Lignocellulose Decay Capabilities.</title>
        <authorList>
            <person name="Nagy L.G."/>
            <person name="Riley R."/>
            <person name="Tritt A."/>
            <person name="Adam C."/>
            <person name="Daum C."/>
            <person name="Floudas D."/>
            <person name="Sun H."/>
            <person name="Yadav J.S."/>
            <person name="Pangilinan J."/>
            <person name="Larsson K.H."/>
            <person name="Matsuura K."/>
            <person name="Barry K."/>
            <person name="Labutti K."/>
            <person name="Kuo R."/>
            <person name="Ohm R.A."/>
            <person name="Bhattacharya S.S."/>
            <person name="Shirouzu T."/>
            <person name="Yoshinaga Y."/>
            <person name="Martin F.M."/>
            <person name="Grigoriev I.V."/>
            <person name="Hibbett D.S."/>
        </authorList>
    </citation>
    <scope>NUCLEOTIDE SEQUENCE [LARGE SCALE GENOMIC DNA]</scope>
    <source>
        <strain evidence="3 4">HHB12029</strain>
    </source>
</reference>
<dbReference type="GO" id="GO:0004842">
    <property type="term" value="F:ubiquitin-protein transferase activity"/>
    <property type="evidence" value="ECO:0007669"/>
    <property type="project" value="InterPro"/>
</dbReference>
<keyword evidence="1" id="KW-0833">Ubl conjugation pathway</keyword>
<evidence type="ECO:0000313" key="4">
    <source>
        <dbReference type="Proteomes" id="UP000077266"/>
    </source>
</evidence>
<name>A0A165CRV6_EXIGL</name>
<organism evidence="3 4">
    <name type="scientific">Exidia glandulosa HHB12029</name>
    <dbReference type="NCBI Taxonomy" id="1314781"/>
    <lineage>
        <taxon>Eukaryota</taxon>
        <taxon>Fungi</taxon>
        <taxon>Dikarya</taxon>
        <taxon>Basidiomycota</taxon>
        <taxon>Agaricomycotina</taxon>
        <taxon>Agaricomycetes</taxon>
        <taxon>Auriculariales</taxon>
        <taxon>Exidiaceae</taxon>
        <taxon>Exidia</taxon>
    </lineage>
</organism>
<accession>A0A165CRV6</accession>
<dbReference type="PROSITE" id="PS50237">
    <property type="entry name" value="HECT"/>
    <property type="match status" value="1"/>
</dbReference>
<protein>
    <recommendedName>
        <fullName evidence="2">HECT domain-containing protein</fullName>
    </recommendedName>
</protein>
<dbReference type="Gene3D" id="3.90.1750.10">
    <property type="entry name" value="Hect, E3 ligase catalytic domains"/>
    <property type="match status" value="1"/>
</dbReference>
<comment type="caution">
    <text evidence="1">Lacks conserved residue(s) required for the propagation of feature annotation.</text>
</comment>
<dbReference type="EMBL" id="KV426294">
    <property type="protein sequence ID" value="KZV82987.1"/>
    <property type="molecule type" value="Genomic_DNA"/>
</dbReference>
<dbReference type="Proteomes" id="UP000077266">
    <property type="component" value="Unassembled WGS sequence"/>
</dbReference>
<dbReference type="InParanoid" id="A0A165CRV6"/>
<feature type="domain" description="HECT" evidence="2">
    <location>
        <begin position="204"/>
        <end position="233"/>
    </location>
</feature>
<dbReference type="AlphaFoldDB" id="A0A165CRV6"/>